<proteinExistence type="predicted"/>
<dbReference type="Proteomes" id="UP000239757">
    <property type="component" value="Unassembled WGS sequence"/>
</dbReference>
<name>A0A2P5YS59_GOSBA</name>
<evidence type="ECO:0000313" key="3">
    <source>
        <dbReference type="Proteomes" id="UP000239757"/>
    </source>
</evidence>
<dbReference type="AlphaFoldDB" id="A0A2P5YS59"/>
<dbReference type="OrthoDB" id="1937287at2759"/>
<reference evidence="2 3" key="1">
    <citation type="submission" date="2015-01" db="EMBL/GenBank/DDBJ databases">
        <title>Genome of allotetraploid Gossypium barbadense reveals genomic plasticity and fiber elongation in cotton evolution.</title>
        <authorList>
            <person name="Chen X."/>
            <person name="Liu X."/>
            <person name="Zhao B."/>
            <person name="Zheng H."/>
            <person name="Hu Y."/>
            <person name="Lu G."/>
            <person name="Yang C."/>
            <person name="Chen J."/>
            <person name="Shan C."/>
            <person name="Zhang L."/>
            <person name="Zhou Y."/>
            <person name="Wang L."/>
            <person name="Guo W."/>
            <person name="Bai Y."/>
            <person name="Ruan J."/>
            <person name="Shangguan X."/>
            <person name="Mao Y."/>
            <person name="Jiang J."/>
            <person name="Zhu Y."/>
            <person name="Lei J."/>
            <person name="Kang H."/>
            <person name="Chen S."/>
            <person name="He X."/>
            <person name="Wang R."/>
            <person name="Wang Y."/>
            <person name="Chen J."/>
            <person name="Wang L."/>
            <person name="Yu S."/>
            <person name="Wang B."/>
            <person name="Wei J."/>
            <person name="Song S."/>
            <person name="Lu X."/>
            <person name="Gao Z."/>
            <person name="Gu W."/>
            <person name="Deng X."/>
            <person name="Ma D."/>
            <person name="Wang S."/>
            <person name="Liang W."/>
            <person name="Fang L."/>
            <person name="Cai C."/>
            <person name="Zhu X."/>
            <person name="Zhou B."/>
            <person name="Zhang Y."/>
            <person name="Chen Z."/>
            <person name="Xu S."/>
            <person name="Zhu R."/>
            <person name="Wang S."/>
            <person name="Zhang T."/>
            <person name="Zhao G."/>
        </authorList>
    </citation>
    <scope>NUCLEOTIDE SEQUENCE [LARGE SCALE GENOMIC DNA]</scope>
    <source>
        <strain evidence="3">cv. Xinhai21</strain>
        <tissue evidence="2">Leaf</tissue>
    </source>
</reference>
<evidence type="ECO:0000256" key="1">
    <source>
        <dbReference type="SAM" id="MobiDB-lite"/>
    </source>
</evidence>
<evidence type="ECO:0000313" key="2">
    <source>
        <dbReference type="EMBL" id="PPS18424.1"/>
    </source>
</evidence>
<feature type="compositionally biased region" description="Basic residues" evidence="1">
    <location>
        <begin position="125"/>
        <end position="135"/>
    </location>
</feature>
<gene>
    <name evidence="2" type="ORF">GOBAR_AA02152</name>
</gene>
<feature type="region of interest" description="Disordered" evidence="1">
    <location>
        <begin position="119"/>
        <end position="146"/>
    </location>
</feature>
<accession>A0A2P5YS59</accession>
<sequence>MGVSIGKDKVSHNEPKLVITEYKPHVPYPNATKKDCSDEQFGKFLKLLKKLHTNLPFIEALSQMPNAVKFLKELLANKRKLDEASHVELNAKIGSKNIHKPSNNKEPIHEERRLQIEELDEWRTHKSRKHDKPKPRHEELNSSKNQLKVGDKVLLDAADPRIATSEPNEETPLTVISIFPYGTVEVNHSKFGMFKVNGTRLKPYVDKIDSKDKECKLLDSP</sequence>
<protein>
    <submittedName>
        <fullName evidence="2">Uncharacterized protein</fullName>
    </submittedName>
</protein>
<dbReference type="EMBL" id="KZ662834">
    <property type="protein sequence ID" value="PPS18424.1"/>
    <property type="molecule type" value="Genomic_DNA"/>
</dbReference>
<organism evidence="2 3">
    <name type="scientific">Gossypium barbadense</name>
    <name type="common">Sea Island cotton</name>
    <name type="synonym">Hibiscus barbadensis</name>
    <dbReference type="NCBI Taxonomy" id="3634"/>
    <lineage>
        <taxon>Eukaryota</taxon>
        <taxon>Viridiplantae</taxon>
        <taxon>Streptophyta</taxon>
        <taxon>Embryophyta</taxon>
        <taxon>Tracheophyta</taxon>
        <taxon>Spermatophyta</taxon>
        <taxon>Magnoliopsida</taxon>
        <taxon>eudicotyledons</taxon>
        <taxon>Gunneridae</taxon>
        <taxon>Pentapetalae</taxon>
        <taxon>rosids</taxon>
        <taxon>malvids</taxon>
        <taxon>Malvales</taxon>
        <taxon>Malvaceae</taxon>
        <taxon>Malvoideae</taxon>
        <taxon>Gossypium</taxon>
    </lineage>
</organism>